<comment type="subcellular location">
    <subcellularLocation>
        <location evidence="1">Nucleus</location>
    </subcellularLocation>
</comment>
<evidence type="ECO:0000259" key="6">
    <source>
        <dbReference type="PROSITE" id="PS51032"/>
    </source>
</evidence>
<dbReference type="Pfam" id="PF00847">
    <property type="entry name" value="AP2"/>
    <property type="match status" value="1"/>
</dbReference>
<evidence type="ECO:0000256" key="3">
    <source>
        <dbReference type="ARBA" id="ARBA00023125"/>
    </source>
</evidence>
<dbReference type="GO" id="GO:0005634">
    <property type="term" value="C:nucleus"/>
    <property type="evidence" value="ECO:0007669"/>
    <property type="project" value="UniProtKB-SubCell"/>
</dbReference>
<evidence type="ECO:0000256" key="1">
    <source>
        <dbReference type="ARBA" id="ARBA00004123"/>
    </source>
</evidence>
<evidence type="ECO:0000313" key="8">
    <source>
        <dbReference type="Proteomes" id="UP000594261"/>
    </source>
</evidence>
<dbReference type="InterPro" id="IPR050913">
    <property type="entry name" value="AP2/ERF_ERF"/>
</dbReference>
<dbReference type="InterPro" id="IPR016177">
    <property type="entry name" value="DNA-bd_dom_sf"/>
</dbReference>
<organism evidence="7 8">
    <name type="scientific">Quercus lobata</name>
    <name type="common">Valley oak</name>
    <dbReference type="NCBI Taxonomy" id="97700"/>
    <lineage>
        <taxon>Eukaryota</taxon>
        <taxon>Viridiplantae</taxon>
        <taxon>Streptophyta</taxon>
        <taxon>Embryophyta</taxon>
        <taxon>Tracheophyta</taxon>
        <taxon>Spermatophyta</taxon>
        <taxon>Magnoliopsida</taxon>
        <taxon>eudicotyledons</taxon>
        <taxon>Gunneridae</taxon>
        <taxon>Pentapetalae</taxon>
        <taxon>rosids</taxon>
        <taxon>fabids</taxon>
        <taxon>Fagales</taxon>
        <taxon>Fagaceae</taxon>
        <taxon>Quercus</taxon>
    </lineage>
</organism>
<dbReference type="PANTHER" id="PTHR31194">
    <property type="entry name" value="SHN SHINE , DNA BINDING / TRANSCRIPTION FACTOR"/>
    <property type="match status" value="1"/>
</dbReference>
<dbReference type="GO" id="GO:0003677">
    <property type="term" value="F:DNA binding"/>
    <property type="evidence" value="ECO:0007669"/>
    <property type="project" value="UniProtKB-KW"/>
</dbReference>
<accession>A0A7N2N6W6</accession>
<keyword evidence="4" id="KW-0804">Transcription</keyword>
<dbReference type="GO" id="GO:0003700">
    <property type="term" value="F:DNA-binding transcription factor activity"/>
    <property type="evidence" value="ECO:0007669"/>
    <property type="project" value="InterPro"/>
</dbReference>
<proteinExistence type="predicted"/>
<dbReference type="SMART" id="SM00380">
    <property type="entry name" value="AP2"/>
    <property type="match status" value="1"/>
</dbReference>
<dbReference type="InterPro" id="IPR001471">
    <property type="entry name" value="AP2/ERF_dom"/>
</dbReference>
<protein>
    <recommendedName>
        <fullName evidence="6">AP2/ERF domain-containing protein</fullName>
    </recommendedName>
</protein>
<dbReference type="Gramene" id="QL93p0010_0079:mrna">
    <property type="protein sequence ID" value="QL93p0010_0079:mrna:CDS:1"/>
    <property type="gene ID" value="QL93p0010_0079"/>
</dbReference>
<dbReference type="SUPFAM" id="SSF54171">
    <property type="entry name" value="DNA-binding domain"/>
    <property type="match status" value="1"/>
</dbReference>
<dbReference type="PRINTS" id="PR00367">
    <property type="entry name" value="ETHRSPELEMNT"/>
</dbReference>
<dbReference type="PANTHER" id="PTHR31194:SF140">
    <property type="entry name" value="ETHYLENE-RESPONSIVE TRANSCRIPTION FACTOR CRF2"/>
    <property type="match status" value="1"/>
</dbReference>
<evidence type="ECO:0000256" key="2">
    <source>
        <dbReference type="ARBA" id="ARBA00023015"/>
    </source>
</evidence>
<keyword evidence="5" id="KW-0539">Nucleus</keyword>
<dbReference type="Gene3D" id="3.30.730.10">
    <property type="entry name" value="AP2/ERF domain"/>
    <property type="match status" value="1"/>
</dbReference>
<dbReference type="FunFam" id="3.30.730.10:FF:000001">
    <property type="entry name" value="Ethylene-responsive transcription factor 2"/>
    <property type="match status" value="1"/>
</dbReference>
<evidence type="ECO:0000256" key="5">
    <source>
        <dbReference type="ARBA" id="ARBA00023242"/>
    </source>
</evidence>
<name>A0A7N2N6W6_QUELO</name>
<dbReference type="CDD" id="cd00018">
    <property type="entry name" value="AP2"/>
    <property type="match status" value="1"/>
</dbReference>
<dbReference type="InParanoid" id="A0A7N2N6W6"/>
<keyword evidence="8" id="KW-1185">Reference proteome</keyword>
<dbReference type="Proteomes" id="UP000594261">
    <property type="component" value="Unassembled WGS sequence"/>
</dbReference>
<keyword evidence="3" id="KW-0238">DNA-binding</keyword>
<evidence type="ECO:0000313" key="7">
    <source>
        <dbReference type="EnsemblPlants" id="QL93p0010_0079:mrna:CDS:1"/>
    </source>
</evidence>
<keyword evidence="2" id="KW-0805">Transcription regulation</keyword>
<dbReference type="InterPro" id="IPR036955">
    <property type="entry name" value="AP2/ERF_dom_sf"/>
</dbReference>
<feature type="domain" description="AP2/ERF" evidence="6">
    <location>
        <begin position="85"/>
        <end position="142"/>
    </location>
</feature>
<dbReference type="EnsemblPlants" id="QL93p0010_0079:mrna">
    <property type="protein sequence ID" value="QL93p0010_0079:mrna:CDS:1"/>
    <property type="gene ID" value="QL93p0010_0079"/>
</dbReference>
<reference evidence="7" key="1">
    <citation type="submission" date="2021-01" db="UniProtKB">
        <authorList>
            <consortium name="EnsemblPlants"/>
        </authorList>
    </citation>
    <scope>IDENTIFICATION</scope>
</reference>
<evidence type="ECO:0000256" key="4">
    <source>
        <dbReference type="ARBA" id="ARBA00023163"/>
    </source>
</evidence>
<dbReference type="PROSITE" id="PS51032">
    <property type="entry name" value="AP2_ERF"/>
    <property type="match status" value="1"/>
</dbReference>
<dbReference type="AlphaFoldDB" id="A0A7N2N6W6"/>
<sequence length="287" mass="32410">MVSLGKQFPKSNGIKTKKVRIYVTENDATDSSSNEDEETPMVQNRVKKHVYEIRISKYISNRTVNENAKPAQNAVAKRMPNGVKKYRGVRQRPTGKWATEFRDPLRKVRLWLGTYNTAEEAALVYDRAAIRSKGPNALTNFLQPLLLPEHVVDASTFTYIHDSCQQSRSCGSKAQQSEIGVVVNVGGLKCDYDFNSGDETHSFKSLKFQPVDELGLETQYDFGWFNDYLDSQSLQPMLLDEMSSQQTPLEKIVPEISADFGSFEWDVNADPSDFPAADGKIVNYVYL</sequence>